<feature type="compositionally biased region" description="Low complexity" evidence="2">
    <location>
        <begin position="2061"/>
        <end position="2070"/>
    </location>
</feature>
<feature type="coiled-coil region" evidence="1">
    <location>
        <begin position="1951"/>
        <end position="2016"/>
    </location>
</feature>
<gene>
    <name evidence="3" type="ORF">K431DRAFT_336962</name>
</gene>
<feature type="coiled-coil region" evidence="1">
    <location>
        <begin position="1683"/>
        <end position="1717"/>
    </location>
</feature>
<dbReference type="EMBL" id="MU003772">
    <property type="protein sequence ID" value="KAF2724366.1"/>
    <property type="molecule type" value="Genomic_DNA"/>
</dbReference>
<feature type="compositionally biased region" description="Polar residues" evidence="2">
    <location>
        <begin position="22"/>
        <end position="31"/>
    </location>
</feature>
<feature type="region of interest" description="Disordered" evidence="2">
    <location>
        <begin position="1"/>
        <end position="208"/>
    </location>
</feature>
<feature type="compositionally biased region" description="Low complexity" evidence="2">
    <location>
        <begin position="63"/>
        <end position="81"/>
    </location>
</feature>
<feature type="compositionally biased region" description="Basic and acidic residues" evidence="2">
    <location>
        <begin position="7"/>
        <end position="16"/>
    </location>
</feature>
<dbReference type="SUPFAM" id="SSF58113">
    <property type="entry name" value="Apolipoprotein A-I"/>
    <property type="match status" value="1"/>
</dbReference>
<feature type="region of interest" description="Disordered" evidence="2">
    <location>
        <begin position="2061"/>
        <end position="2098"/>
    </location>
</feature>
<evidence type="ECO:0000256" key="2">
    <source>
        <dbReference type="SAM" id="MobiDB-lite"/>
    </source>
</evidence>
<keyword evidence="4" id="KW-1185">Reference proteome</keyword>
<feature type="compositionally biased region" description="Basic and acidic residues" evidence="2">
    <location>
        <begin position="2200"/>
        <end position="2217"/>
    </location>
</feature>
<dbReference type="PANTHER" id="PTHR23159">
    <property type="entry name" value="CENTROSOMAL PROTEIN 2"/>
    <property type="match status" value="1"/>
</dbReference>
<keyword evidence="1" id="KW-0175">Coiled coil</keyword>
<dbReference type="OrthoDB" id="5423371at2759"/>
<feature type="compositionally biased region" description="Basic and acidic residues" evidence="2">
    <location>
        <begin position="120"/>
        <end position="139"/>
    </location>
</feature>
<dbReference type="Proteomes" id="UP000799441">
    <property type="component" value="Unassembled WGS sequence"/>
</dbReference>
<feature type="compositionally biased region" description="Polar residues" evidence="2">
    <location>
        <begin position="2083"/>
        <end position="2094"/>
    </location>
</feature>
<evidence type="ECO:0000313" key="3">
    <source>
        <dbReference type="EMBL" id="KAF2724366.1"/>
    </source>
</evidence>
<feature type="coiled-coil region" evidence="1">
    <location>
        <begin position="926"/>
        <end position="971"/>
    </location>
</feature>
<feature type="compositionally biased region" description="Acidic residues" evidence="2">
    <location>
        <begin position="2274"/>
        <end position="2293"/>
    </location>
</feature>
<feature type="compositionally biased region" description="Acidic residues" evidence="2">
    <location>
        <begin position="2190"/>
        <end position="2199"/>
    </location>
</feature>
<feature type="coiled-coil region" evidence="1">
    <location>
        <begin position="1306"/>
        <end position="1333"/>
    </location>
</feature>
<feature type="compositionally biased region" description="Polar residues" evidence="2">
    <location>
        <begin position="227"/>
        <end position="241"/>
    </location>
</feature>
<accession>A0A9P4UT52</accession>
<proteinExistence type="predicted"/>
<feature type="compositionally biased region" description="Polar residues" evidence="2">
    <location>
        <begin position="52"/>
        <end position="62"/>
    </location>
</feature>
<name>A0A9P4UT52_9PEZI</name>
<comment type="caution">
    <text evidence="3">The sequence shown here is derived from an EMBL/GenBank/DDBJ whole genome shotgun (WGS) entry which is preliminary data.</text>
</comment>
<evidence type="ECO:0000313" key="4">
    <source>
        <dbReference type="Proteomes" id="UP000799441"/>
    </source>
</evidence>
<feature type="region of interest" description="Disordered" evidence="2">
    <location>
        <begin position="223"/>
        <end position="251"/>
    </location>
</feature>
<feature type="compositionally biased region" description="Polar residues" evidence="2">
    <location>
        <begin position="84"/>
        <end position="96"/>
    </location>
</feature>
<feature type="coiled-coil region" evidence="1">
    <location>
        <begin position="795"/>
        <end position="851"/>
    </location>
</feature>
<protein>
    <submittedName>
        <fullName evidence="3">Uncharacterized protein</fullName>
    </submittedName>
</protein>
<evidence type="ECO:0000256" key="1">
    <source>
        <dbReference type="SAM" id="Coils"/>
    </source>
</evidence>
<sequence>MPALSREGSRERDLVVKHQHSWSHSENSRSNIPMWDSSDPDRAPPPLPMNPGSISPTTKPNTSSAIAAAAAKFTESARAAAPLSSYTRNSTPQPESSPERSLIRGAHHKRMQTFSSNSVKDLRAYLDSNRKDGHERSIERPVSGGSLTPYASKENIKPQECLSPSGSSADKSDFGDTPTPTRQADPLRDAPDLRPTMRQRSIYGESTPPSATMLALQTMQVPDPFNDVTNTSATNGPSTPSAGPPPRVHTNYDFASQLLNLTSIATGLQKEMAQLSRRSKDNATDLISLKEATTARDEDIRKSLRDLSSAWSTTQNLLEPPPKINADTAGGRSRSTSSFAASHFIDNKAFFSSPPSASKTFTMPRAASAHSFLDDARELSPSPWSVEGAASVAMLEKIIREMVTKEGQERLLSTLSELFEQSSKDNVEAAKKVEQLADFIKQKSESQALVSSSNGNSRLDIDSPRTLSRTVSADTVPQKADMFAESEFAKILQRIKDSVLHTGGTTHEVKNIVRDLRGEVLGMGRELGRKLDQVSEVALNNTLDRSIENQSATNSTEEIQQVIDDSMAELKDHIVEMLQQQKHERDMQVSTFRSPTDSNETYEIVKAALAEHANQQLVRSQPQGEGLDRESILDTVKEGLKDFEPNIELQQYGLERDEILVVLKEGFDEHTRARMEESSPQPVASFDKAEVFEAVREALGQFNPPAPIIEPQLQQMRDEILASVQQVLSEFQPPLLPNAAVDNESIVAAVRECLAEHGPNAPREIEISRDDLFDAVKASLDGSAIPFGGLGEQVLAQLRELVDDMKTEFKQYSAASGRDTEQVLDAVKDGLESLRAEIESYVDRAQDVTGKDEIVDTVKLGLEQLRTDVKGFVAKGPEQDEGKREMLDYIRAEFEHLHEALGTSRDAEGEKPNQTAEIILAIKAGMDALSLKLDTRTSEREEQEEDREEMMEAMKEEFEQLKASILNASNSDKNELVETIQESMGALHAKLNGSELSPSYAASNNATEDAMREQFAELKEMLHATGTNDADREALLDAVRDSIEGLRTQLAGDQGDALAEAIGTIKAELEAFKESMGSSLVPSGSSRSLDVDEDGNNQIIDTLKAELESFKHSIGSSLVPADSASEESLRSIRSALEELKGSSLKEQSAGPVPTELLEAIRGEFENLRNHVSSSAAHNSSNEEVLDAVRLGLDDLRSDMQKKLDNPELGMNRHNELLDALNEGLEGMKGDVIKPADHPMDMTVNYEILDTLKDGIASLRADMERLRSGNADAGFGPTNNAVVLAEPGTEGETSREMPVPEPAASSNNFANADLEKMEVLLAQLQIKVEAMDHTLQEMPERFPQVEPQAFPEGLAVRDDVYGLEALVKEVQESLAELSAREPMPPPPPEGCATKEDTDAIETILRNTKAHLEELQMPDTEVIATKEQVENLEGAVRLAHDTIDSIHEKVENTVATKDDVAVVEVLAQDMKIALDELKSKFVEPESDEVEKAEGVTKADLDVLGLICTEIKTKLDEMTLPEAAEALHKADFEQLQGLVVDFRDSHDKMKESYENDIAITAKAFDDRKQESDALTEQVAAVKTYLEEVKEELLTKIGDGDNGLDTLGETLKSMEEKIPDVEPLKGNVEELLAKLGEEFERSHGSLEAIKADHAQSAESALEKQAEHKVAVVDELGAKLDTLFDGLMSKYDDAQTSAEANIKETQEKIAAQQELMDKTNAMADELRLSIDTLGGTLTMFCDTFPSKMEAMEEQSRTNFEKTEETCNKLDDVHTNLVVEHQGTRERVDKVLAAIDGVQADLTDHNPRVMVKLEELAAIIGQHYEHSQKYSDHAEQHSQSVRDLQEQIRSLAEDSRTQNEGLWPQFEELKSNISGLPALLPPPPEPAQPAPEKYDDAAPETYDDGAVHEKLDQLMGHAQDASAADVQLERLDQIHEKVMATATEVSAFMAMQTKQIMNDHESKEREAEEVAMLLERRNEQRDHLDAEIAVMKEEKEALFAAIEQMKAEREALSGQKTQLRADVSSLETALHIRRDELHEMDSKAEAIERRMLEGVMNQSRMLLLAKAASKPSAPVSPKKKPGRDLRAPSNASERTATSTVPPLRNAHNMAMRSRGQQPAAGSNATERRIMSLNQINNNVPTGAHAYKSLVPTGLKSTANNGMKRSHSVKSQYFQRKASWGAAKRMSLGVQDKENDILSEEDEDEGDYRPLSRNDSEAGTERRRSYASGTGSVMTYDTGSRIPGPTETDLSYGTGSYMTGSELDRRTSLGSTVNGHVDGLGGEDEMLSDHEMSDDEEEEAVLGAQEPLQLEGPDSDHDEEVEQGHHKAVYAPPSDSGLGTDLPTATIASADGDYFR</sequence>
<feature type="compositionally biased region" description="Polar residues" evidence="2">
    <location>
        <begin position="2220"/>
        <end position="2231"/>
    </location>
</feature>
<feature type="compositionally biased region" description="Polar residues" evidence="2">
    <location>
        <begin position="2241"/>
        <end position="2252"/>
    </location>
</feature>
<feature type="region of interest" description="Disordered" evidence="2">
    <location>
        <begin position="2178"/>
        <end position="2349"/>
    </location>
</feature>
<dbReference type="PANTHER" id="PTHR23159:SF60">
    <property type="entry name" value="SPINDLE ASSEMBLY ABNORMAL PROTEIN 4"/>
    <property type="match status" value="1"/>
</dbReference>
<reference evidence="3" key="1">
    <citation type="journal article" date="2020" name="Stud. Mycol.">
        <title>101 Dothideomycetes genomes: a test case for predicting lifestyles and emergence of pathogens.</title>
        <authorList>
            <person name="Haridas S."/>
            <person name="Albert R."/>
            <person name="Binder M."/>
            <person name="Bloem J."/>
            <person name="Labutti K."/>
            <person name="Salamov A."/>
            <person name="Andreopoulos B."/>
            <person name="Baker S."/>
            <person name="Barry K."/>
            <person name="Bills G."/>
            <person name="Bluhm B."/>
            <person name="Cannon C."/>
            <person name="Castanera R."/>
            <person name="Culley D."/>
            <person name="Daum C."/>
            <person name="Ezra D."/>
            <person name="Gonzalez J."/>
            <person name="Henrissat B."/>
            <person name="Kuo A."/>
            <person name="Liang C."/>
            <person name="Lipzen A."/>
            <person name="Lutzoni F."/>
            <person name="Magnuson J."/>
            <person name="Mondo S."/>
            <person name="Nolan M."/>
            <person name="Ohm R."/>
            <person name="Pangilinan J."/>
            <person name="Park H.-J."/>
            <person name="Ramirez L."/>
            <person name="Alfaro M."/>
            <person name="Sun H."/>
            <person name="Tritt A."/>
            <person name="Yoshinaga Y."/>
            <person name="Zwiers L.-H."/>
            <person name="Turgeon B."/>
            <person name="Goodwin S."/>
            <person name="Spatafora J."/>
            <person name="Crous P."/>
            <person name="Grigoriev I."/>
        </authorList>
    </citation>
    <scope>NUCLEOTIDE SEQUENCE</scope>
    <source>
        <strain evidence="3">CBS 116435</strain>
    </source>
</reference>
<organism evidence="3 4">
    <name type="scientific">Polychaeton citri CBS 116435</name>
    <dbReference type="NCBI Taxonomy" id="1314669"/>
    <lineage>
        <taxon>Eukaryota</taxon>
        <taxon>Fungi</taxon>
        <taxon>Dikarya</taxon>
        <taxon>Ascomycota</taxon>
        <taxon>Pezizomycotina</taxon>
        <taxon>Dothideomycetes</taxon>
        <taxon>Dothideomycetidae</taxon>
        <taxon>Capnodiales</taxon>
        <taxon>Capnodiaceae</taxon>
        <taxon>Polychaeton</taxon>
    </lineage>
</organism>